<keyword evidence="3 5" id="KW-1133">Transmembrane helix</keyword>
<evidence type="ECO:0000259" key="6">
    <source>
        <dbReference type="Pfam" id="PF03151"/>
    </source>
</evidence>
<keyword evidence="2 5" id="KW-0812">Transmembrane</keyword>
<organism evidence="7 8">
    <name type="scientific">Cyanidium caldarium</name>
    <name type="common">Red alga</name>
    <dbReference type="NCBI Taxonomy" id="2771"/>
    <lineage>
        <taxon>Eukaryota</taxon>
        <taxon>Rhodophyta</taxon>
        <taxon>Bangiophyceae</taxon>
        <taxon>Cyanidiales</taxon>
        <taxon>Cyanidiaceae</taxon>
        <taxon>Cyanidium</taxon>
    </lineage>
</organism>
<comment type="caution">
    <text evidence="7">The sequence shown here is derived from an EMBL/GenBank/DDBJ whole genome shotgun (WGS) entry which is preliminary data.</text>
</comment>
<evidence type="ECO:0000256" key="3">
    <source>
        <dbReference type="ARBA" id="ARBA00022989"/>
    </source>
</evidence>
<reference evidence="7 8" key="1">
    <citation type="submission" date="2022-07" db="EMBL/GenBank/DDBJ databases">
        <title>Genome-wide signatures of adaptation to extreme environments.</title>
        <authorList>
            <person name="Cho C.H."/>
            <person name="Yoon H.S."/>
        </authorList>
    </citation>
    <scope>NUCLEOTIDE SEQUENCE [LARGE SCALE GENOMIC DNA]</scope>
    <source>
        <strain evidence="7 8">DBV 063 E5</strain>
    </source>
</reference>
<feature type="transmembrane region" description="Helical" evidence="5">
    <location>
        <begin position="148"/>
        <end position="166"/>
    </location>
</feature>
<accession>A0AAV9IW43</accession>
<feature type="transmembrane region" description="Helical" evidence="5">
    <location>
        <begin position="100"/>
        <end position="118"/>
    </location>
</feature>
<dbReference type="EMBL" id="JANCYW010000009">
    <property type="protein sequence ID" value="KAK4536547.1"/>
    <property type="molecule type" value="Genomic_DNA"/>
</dbReference>
<feature type="domain" description="Sugar phosphate transporter" evidence="6">
    <location>
        <begin position="18"/>
        <end position="305"/>
    </location>
</feature>
<feature type="transmembrane region" description="Helical" evidence="5">
    <location>
        <begin position="38"/>
        <end position="57"/>
    </location>
</feature>
<evidence type="ECO:0000313" key="8">
    <source>
        <dbReference type="Proteomes" id="UP001301350"/>
    </source>
</evidence>
<evidence type="ECO:0000256" key="1">
    <source>
        <dbReference type="ARBA" id="ARBA00004141"/>
    </source>
</evidence>
<evidence type="ECO:0000256" key="5">
    <source>
        <dbReference type="SAM" id="Phobius"/>
    </source>
</evidence>
<feature type="transmembrane region" description="Helical" evidence="5">
    <location>
        <begin position="234"/>
        <end position="255"/>
    </location>
</feature>
<evidence type="ECO:0000256" key="4">
    <source>
        <dbReference type="ARBA" id="ARBA00023136"/>
    </source>
</evidence>
<name>A0AAV9IW43_CYACA</name>
<dbReference type="Pfam" id="PF03151">
    <property type="entry name" value="TPT"/>
    <property type="match status" value="1"/>
</dbReference>
<keyword evidence="4 5" id="KW-0472">Membrane</keyword>
<dbReference type="GO" id="GO:0016020">
    <property type="term" value="C:membrane"/>
    <property type="evidence" value="ECO:0007669"/>
    <property type="project" value="UniProtKB-SubCell"/>
</dbReference>
<dbReference type="InterPro" id="IPR004853">
    <property type="entry name" value="Sugar_P_trans_dom"/>
</dbReference>
<protein>
    <recommendedName>
        <fullName evidence="6">Sugar phosphate transporter domain-containing protein</fullName>
    </recommendedName>
</protein>
<gene>
    <name evidence="7" type="ORF">CDCA_CDCA09G2572</name>
</gene>
<dbReference type="AlphaFoldDB" id="A0AAV9IW43"/>
<evidence type="ECO:0000256" key="2">
    <source>
        <dbReference type="ARBA" id="ARBA00022692"/>
    </source>
</evidence>
<proteinExistence type="predicted"/>
<dbReference type="InterPro" id="IPR050186">
    <property type="entry name" value="TPT_transporter"/>
</dbReference>
<feature type="transmembrane region" description="Helical" evidence="5">
    <location>
        <begin position="289"/>
        <end position="308"/>
    </location>
</feature>
<keyword evidence="8" id="KW-1185">Reference proteome</keyword>
<feature type="transmembrane region" description="Helical" evidence="5">
    <location>
        <begin position="187"/>
        <end position="204"/>
    </location>
</feature>
<evidence type="ECO:0000313" key="7">
    <source>
        <dbReference type="EMBL" id="KAK4536547.1"/>
    </source>
</evidence>
<dbReference type="PANTHER" id="PTHR11132">
    <property type="entry name" value="SOLUTE CARRIER FAMILY 35"/>
    <property type="match status" value="1"/>
</dbReference>
<comment type="subcellular location">
    <subcellularLocation>
        <location evidence="1">Membrane</location>
        <topology evidence="1">Multi-pass membrane protein</topology>
    </subcellularLocation>
</comment>
<dbReference type="Proteomes" id="UP001301350">
    <property type="component" value="Unassembled WGS sequence"/>
</dbReference>
<sequence length="318" mass="34772">MIQVPSMPPWATAALYTLTSLLGVLVNKAVFSSFHFPYPVFILLAQLAVTTAVMSCMYGGMPRSRPTQFIPLLVVAALFIFNVLTGLVALETASLPMFSVFRRLSALAVMLFEALVFGKRESRRVERAVALMTLGSVLAAVGEVRPDWRGYLMVMLNNLATAWYLVALKKVSSLSSMKQVDSLAMTYYTNALAVPLTAAAFWWWEWRPTADDDEELLGFVAALHHQLHQHGGRFVVALLVSACSALAVNVTTLWCTASNSPLTTAIAGQTKNLLQTALGFVFWEYHFTALNAVGLTLAAIGSAMFAHAKFTRAARSNR</sequence>
<feature type="transmembrane region" description="Helical" evidence="5">
    <location>
        <begin position="69"/>
        <end position="88"/>
    </location>
</feature>